<sequence length="105" mass="11259">MFKRLLGIALAFGMAATAPPAFAQQSCALRDQLISTLQDNYSEELAFGGLQKSRGSQSVMEVWTSQETGSYTVLVTRPNGISCIVAVGTDFFQAIPKIKVEGIPS</sequence>
<dbReference type="AlphaFoldDB" id="A0A521DJ73"/>
<dbReference type="Proteomes" id="UP000319555">
    <property type="component" value="Unassembled WGS sequence"/>
</dbReference>
<accession>A0A521DJ73</accession>
<organism evidence="2 3">
    <name type="scientific">Ruegeria faecimaris</name>
    <dbReference type="NCBI Taxonomy" id="686389"/>
    <lineage>
        <taxon>Bacteria</taxon>
        <taxon>Pseudomonadati</taxon>
        <taxon>Pseudomonadota</taxon>
        <taxon>Alphaproteobacteria</taxon>
        <taxon>Rhodobacterales</taxon>
        <taxon>Roseobacteraceae</taxon>
        <taxon>Ruegeria</taxon>
    </lineage>
</organism>
<dbReference type="EMBL" id="FXTE01000006">
    <property type="protein sequence ID" value="SMO71635.1"/>
    <property type="molecule type" value="Genomic_DNA"/>
</dbReference>
<proteinExistence type="predicted"/>
<keyword evidence="1" id="KW-0732">Signal</keyword>
<protein>
    <recommendedName>
        <fullName evidence="4">Lipoprotein</fullName>
    </recommendedName>
</protein>
<reference evidence="2 3" key="1">
    <citation type="submission" date="2017-05" db="EMBL/GenBank/DDBJ databases">
        <authorList>
            <person name="Varghese N."/>
            <person name="Submissions S."/>
        </authorList>
    </citation>
    <scope>NUCLEOTIDE SEQUENCE [LARGE SCALE GENOMIC DNA]</scope>
    <source>
        <strain evidence="2 3">DSM 28009</strain>
    </source>
</reference>
<evidence type="ECO:0008006" key="4">
    <source>
        <dbReference type="Google" id="ProtNLM"/>
    </source>
</evidence>
<name>A0A521DJ73_9RHOB</name>
<feature type="signal peptide" evidence="1">
    <location>
        <begin position="1"/>
        <end position="23"/>
    </location>
</feature>
<evidence type="ECO:0000256" key="1">
    <source>
        <dbReference type="SAM" id="SignalP"/>
    </source>
</evidence>
<gene>
    <name evidence="2" type="ORF">SAMN06265380_106106</name>
</gene>
<evidence type="ECO:0000313" key="2">
    <source>
        <dbReference type="EMBL" id="SMO71635.1"/>
    </source>
</evidence>
<feature type="chain" id="PRO_5021950590" description="Lipoprotein" evidence="1">
    <location>
        <begin position="24"/>
        <end position="105"/>
    </location>
</feature>
<dbReference type="RefSeq" id="WP_142637476.1">
    <property type="nucleotide sequence ID" value="NZ_CANMDC010000009.1"/>
</dbReference>
<dbReference type="OrthoDB" id="9810895at2"/>
<keyword evidence="3" id="KW-1185">Reference proteome</keyword>
<evidence type="ECO:0000313" key="3">
    <source>
        <dbReference type="Proteomes" id="UP000319555"/>
    </source>
</evidence>